<evidence type="ECO:0000256" key="1">
    <source>
        <dbReference type="ARBA" id="ARBA00022617"/>
    </source>
</evidence>
<proteinExistence type="predicted"/>
<gene>
    <name evidence="8" type="ORF">ACK2TP_07320</name>
</gene>
<dbReference type="Pfam" id="PF13442">
    <property type="entry name" value="Cytochrome_CBB3"/>
    <property type="match status" value="1"/>
</dbReference>
<keyword evidence="6" id="KW-0812">Transmembrane</keyword>
<dbReference type="InterPro" id="IPR009056">
    <property type="entry name" value="Cyt_c-like_dom"/>
</dbReference>
<feature type="domain" description="Cytochrome c" evidence="7">
    <location>
        <begin position="84"/>
        <end position="180"/>
    </location>
</feature>
<comment type="caution">
    <text evidence="8">The sequence shown here is derived from an EMBL/GenBank/DDBJ whole genome shotgun (WGS) entry which is preliminary data.</text>
</comment>
<feature type="region of interest" description="Disordered" evidence="5">
    <location>
        <begin position="1"/>
        <end position="21"/>
    </location>
</feature>
<evidence type="ECO:0000256" key="5">
    <source>
        <dbReference type="SAM" id="MobiDB-lite"/>
    </source>
</evidence>
<feature type="region of interest" description="Disordered" evidence="5">
    <location>
        <begin position="189"/>
        <end position="217"/>
    </location>
</feature>
<keyword evidence="9" id="KW-1185">Reference proteome</keyword>
<keyword evidence="3 4" id="KW-0408">Iron</keyword>
<evidence type="ECO:0000256" key="6">
    <source>
        <dbReference type="SAM" id="Phobius"/>
    </source>
</evidence>
<organism evidence="8 9">
    <name type="scientific">Terriglobus aquaticus</name>
    <dbReference type="NCBI Taxonomy" id="940139"/>
    <lineage>
        <taxon>Bacteria</taxon>
        <taxon>Pseudomonadati</taxon>
        <taxon>Acidobacteriota</taxon>
        <taxon>Terriglobia</taxon>
        <taxon>Terriglobales</taxon>
        <taxon>Acidobacteriaceae</taxon>
        <taxon>Terriglobus</taxon>
    </lineage>
</organism>
<dbReference type="EMBL" id="JBJYXY010000001">
    <property type="protein sequence ID" value="MFN2975568.1"/>
    <property type="molecule type" value="Genomic_DNA"/>
</dbReference>
<evidence type="ECO:0000313" key="8">
    <source>
        <dbReference type="EMBL" id="MFN2975568.1"/>
    </source>
</evidence>
<reference evidence="8 9" key="1">
    <citation type="submission" date="2024-12" db="EMBL/GenBank/DDBJ databases">
        <authorList>
            <person name="Lee Y."/>
        </authorList>
    </citation>
    <scope>NUCLEOTIDE SEQUENCE [LARGE SCALE GENOMIC DNA]</scope>
    <source>
        <strain evidence="8 9">03SUJ4</strain>
    </source>
</reference>
<keyword evidence="1 4" id="KW-0349">Heme</keyword>
<feature type="transmembrane region" description="Helical" evidence="6">
    <location>
        <begin position="25"/>
        <end position="50"/>
    </location>
</feature>
<keyword evidence="6" id="KW-1133">Transmembrane helix</keyword>
<accession>A0ABW9KJ39</accession>
<evidence type="ECO:0000256" key="4">
    <source>
        <dbReference type="PROSITE-ProRule" id="PRU00433"/>
    </source>
</evidence>
<evidence type="ECO:0000256" key="3">
    <source>
        <dbReference type="ARBA" id="ARBA00023004"/>
    </source>
</evidence>
<sequence length="217" mass="23431">MPKSSNSYTGGSGRRRAKPAARRSGAGRFFVGLASGILLSAAAIPAYFYFGHPPVAVSDKPALWEHLTERVAVDRRMARDARPAPFPAGEDAFEGAARTYRSQCAQCHGSPALESQTGAAMVPRAQQFFTRDRRATAARPAGELYWATAFGIRRSGMPAYRKSLSNTQLWQLALLLHSADQELPDPVRDVLNPTLPATAPTGVQPAEARAAQTSRPR</sequence>
<dbReference type="SUPFAM" id="SSF46626">
    <property type="entry name" value="Cytochrome c"/>
    <property type="match status" value="1"/>
</dbReference>
<evidence type="ECO:0000256" key="2">
    <source>
        <dbReference type="ARBA" id="ARBA00022723"/>
    </source>
</evidence>
<evidence type="ECO:0000259" key="7">
    <source>
        <dbReference type="PROSITE" id="PS51007"/>
    </source>
</evidence>
<dbReference type="Proteomes" id="UP001634747">
    <property type="component" value="Unassembled WGS sequence"/>
</dbReference>
<name>A0ABW9KJ39_9BACT</name>
<dbReference type="InterPro" id="IPR036909">
    <property type="entry name" value="Cyt_c-like_dom_sf"/>
</dbReference>
<dbReference type="RefSeq" id="WP_263412909.1">
    <property type="nucleotide sequence ID" value="NZ_BAABBH010000001.1"/>
</dbReference>
<keyword evidence="6" id="KW-0472">Membrane</keyword>
<dbReference type="Gene3D" id="1.10.760.10">
    <property type="entry name" value="Cytochrome c-like domain"/>
    <property type="match status" value="1"/>
</dbReference>
<evidence type="ECO:0000313" key="9">
    <source>
        <dbReference type="Proteomes" id="UP001634747"/>
    </source>
</evidence>
<keyword evidence="2 4" id="KW-0479">Metal-binding</keyword>
<protein>
    <submittedName>
        <fullName evidence="8">C-type cytochrome</fullName>
    </submittedName>
</protein>
<dbReference type="PROSITE" id="PS51007">
    <property type="entry name" value="CYTC"/>
    <property type="match status" value="1"/>
</dbReference>